<dbReference type="InterPro" id="IPR021379">
    <property type="entry name" value="DUF3012"/>
</dbReference>
<dbReference type="Pfam" id="PF11216">
    <property type="entry name" value="DUF3012"/>
    <property type="match status" value="1"/>
</dbReference>
<dbReference type="Proteomes" id="UP000294832">
    <property type="component" value="Unassembled WGS sequence"/>
</dbReference>
<gene>
    <name evidence="2" type="ORF">EDC91_10781</name>
</gene>
<dbReference type="AlphaFoldDB" id="A0A4R2FIM7"/>
<proteinExistence type="predicted"/>
<name>A0A4R2FIM7_9GAMM</name>
<organism evidence="2 3">
    <name type="scientific">Shewanella fodinae</name>
    <dbReference type="NCBI Taxonomy" id="552357"/>
    <lineage>
        <taxon>Bacteria</taxon>
        <taxon>Pseudomonadati</taxon>
        <taxon>Pseudomonadota</taxon>
        <taxon>Gammaproteobacteria</taxon>
        <taxon>Alteromonadales</taxon>
        <taxon>Shewanellaceae</taxon>
        <taxon>Shewanella</taxon>
    </lineage>
</organism>
<dbReference type="RefSeq" id="WP_133038490.1">
    <property type="nucleotide sequence ID" value="NZ_SLWF01000007.1"/>
</dbReference>
<dbReference type="EMBL" id="SLWF01000007">
    <property type="protein sequence ID" value="TCN86331.1"/>
    <property type="molecule type" value="Genomic_DNA"/>
</dbReference>
<comment type="caution">
    <text evidence="2">The sequence shown here is derived from an EMBL/GenBank/DDBJ whole genome shotgun (WGS) entry which is preliminary data.</text>
</comment>
<accession>A0A4R2FIM7</accession>
<reference evidence="2 3" key="1">
    <citation type="submission" date="2019-03" db="EMBL/GenBank/DDBJ databases">
        <title>Freshwater and sediment microbial communities from various areas in North America, analyzing microbe dynamics in response to fracking.</title>
        <authorList>
            <person name="Lamendella R."/>
        </authorList>
    </citation>
    <scope>NUCLEOTIDE SEQUENCE [LARGE SCALE GENOMIC DNA]</scope>
    <source>
        <strain evidence="2 3">74A</strain>
    </source>
</reference>
<evidence type="ECO:0000256" key="1">
    <source>
        <dbReference type="SAM" id="SignalP"/>
    </source>
</evidence>
<feature type="signal peptide" evidence="1">
    <location>
        <begin position="1"/>
        <end position="19"/>
    </location>
</feature>
<protein>
    <submittedName>
        <fullName evidence="2">DUF3012 family protein</fullName>
    </submittedName>
</protein>
<evidence type="ECO:0000313" key="2">
    <source>
        <dbReference type="EMBL" id="TCN86331.1"/>
    </source>
</evidence>
<evidence type="ECO:0000313" key="3">
    <source>
        <dbReference type="Proteomes" id="UP000294832"/>
    </source>
</evidence>
<dbReference type="OrthoDB" id="5609437at2"/>
<keyword evidence="3" id="KW-1185">Reference proteome</keyword>
<dbReference type="PROSITE" id="PS51257">
    <property type="entry name" value="PROKAR_LIPOPROTEIN"/>
    <property type="match status" value="1"/>
</dbReference>
<keyword evidence="1" id="KW-0732">Signal</keyword>
<feature type="chain" id="PRO_5020365157" evidence="1">
    <location>
        <begin position="20"/>
        <end position="56"/>
    </location>
</feature>
<sequence length="56" mass="6188">MSRLTIVTLSLLLTSLLSACAPEVGSEAWCKQMKEKPSGDWTANEAKDYAKHCVFK</sequence>